<accession>A0A0C2IDF7</accession>
<evidence type="ECO:0000256" key="3">
    <source>
        <dbReference type="ARBA" id="ARBA00022801"/>
    </source>
</evidence>
<evidence type="ECO:0000256" key="4">
    <source>
        <dbReference type="ARBA" id="ARBA00022807"/>
    </source>
</evidence>
<comment type="similarity">
    <text evidence="1">Belongs to the peptidase C48 family.</text>
</comment>
<feature type="region of interest" description="Disordered" evidence="5">
    <location>
        <begin position="401"/>
        <end position="423"/>
    </location>
</feature>
<dbReference type="AlphaFoldDB" id="A0A0C2IDF7"/>
<evidence type="ECO:0000313" key="8">
    <source>
        <dbReference type="Proteomes" id="UP000031575"/>
    </source>
</evidence>
<dbReference type="InterPro" id="IPR038765">
    <property type="entry name" value="Papain-like_cys_pep_sf"/>
</dbReference>
<dbReference type="GO" id="GO:0019783">
    <property type="term" value="F:ubiquitin-like protein peptidase activity"/>
    <property type="evidence" value="ECO:0007669"/>
    <property type="project" value="UniProtKB-ARBA"/>
</dbReference>
<evidence type="ECO:0000256" key="5">
    <source>
        <dbReference type="SAM" id="MobiDB-lite"/>
    </source>
</evidence>
<feature type="compositionally biased region" description="Polar residues" evidence="5">
    <location>
        <begin position="656"/>
        <end position="665"/>
    </location>
</feature>
<dbReference type="OrthoDB" id="442460at2759"/>
<dbReference type="GO" id="GO:0006508">
    <property type="term" value="P:proteolysis"/>
    <property type="evidence" value="ECO:0007669"/>
    <property type="project" value="UniProtKB-KW"/>
</dbReference>
<keyword evidence="2" id="KW-0645">Protease</keyword>
<protein>
    <recommendedName>
        <fullName evidence="6">Ubiquitin-like protease family profile domain-containing protein</fullName>
    </recommendedName>
</protein>
<dbReference type="GO" id="GO:0016926">
    <property type="term" value="P:protein desumoylation"/>
    <property type="evidence" value="ECO:0007669"/>
    <property type="project" value="UniProtKB-ARBA"/>
</dbReference>
<dbReference type="EMBL" id="AWTV01000010">
    <property type="protein sequence ID" value="KIH87311.1"/>
    <property type="molecule type" value="Genomic_DNA"/>
</dbReference>
<proteinExistence type="inferred from homology"/>
<comment type="caution">
    <text evidence="7">The sequence shown here is derived from an EMBL/GenBank/DDBJ whole genome shotgun (WGS) entry which is preliminary data.</text>
</comment>
<reference evidence="7 8" key="1">
    <citation type="journal article" date="2014" name="BMC Genomics">
        <title>Comparative genomics of the major fungal agents of human and animal Sporotrichosis: Sporothrix schenckii and Sporothrix brasiliensis.</title>
        <authorList>
            <person name="Teixeira M.M."/>
            <person name="de Almeida L.G."/>
            <person name="Kubitschek-Barreira P."/>
            <person name="Alves F.L."/>
            <person name="Kioshima E.S."/>
            <person name="Abadio A.K."/>
            <person name="Fernandes L."/>
            <person name="Derengowski L.S."/>
            <person name="Ferreira K.S."/>
            <person name="Souza R.C."/>
            <person name="Ruiz J.C."/>
            <person name="de Andrade N.C."/>
            <person name="Paes H.C."/>
            <person name="Nicola A.M."/>
            <person name="Albuquerque P."/>
            <person name="Gerber A.L."/>
            <person name="Martins V.P."/>
            <person name="Peconick L.D."/>
            <person name="Neto A.V."/>
            <person name="Chaucanez C.B."/>
            <person name="Silva P.A."/>
            <person name="Cunha O.L."/>
            <person name="de Oliveira F.F."/>
            <person name="dos Santos T.C."/>
            <person name="Barros A.L."/>
            <person name="Soares M.A."/>
            <person name="de Oliveira L.M."/>
            <person name="Marini M.M."/>
            <person name="Villalobos-Duno H."/>
            <person name="Cunha M.M."/>
            <person name="de Hoog S."/>
            <person name="da Silveira J.F."/>
            <person name="Henrissat B."/>
            <person name="Nino-Vega G.A."/>
            <person name="Cisalpino P.S."/>
            <person name="Mora-Montes H.M."/>
            <person name="Almeida S.R."/>
            <person name="Stajich J.E."/>
            <person name="Lopes-Bezerra L.M."/>
            <person name="Vasconcelos A.T."/>
            <person name="Felipe M.S."/>
        </authorList>
    </citation>
    <scope>NUCLEOTIDE SEQUENCE [LARGE SCALE GENOMIC DNA]</scope>
    <source>
        <strain evidence="7 8">5110</strain>
    </source>
</reference>
<keyword evidence="8" id="KW-1185">Reference proteome</keyword>
<gene>
    <name evidence="7" type="ORF">SPBR_04600</name>
</gene>
<dbReference type="RefSeq" id="XP_040615321.1">
    <property type="nucleotide sequence ID" value="XM_040762877.1"/>
</dbReference>
<dbReference type="VEuPathDB" id="FungiDB:SPBR_04600"/>
<dbReference type="Pfam" id="PF02902">
    <property type="entry name" value="Peptidase_C48"/>
    <property type="match status" value="1"/>
</dbReference>
<organism evidence="7 8">
    <name type="scientific">Sporothrix brasiliensis 5110</name>
    <dbReference type="NCBI Taxonomy" id="1398154"/>
    <lineage>
        <taxon>Eukaryota</taxon>
        <taxon>Fungi</taxon>
        <taxon>Dikarya</taxon>
        <taxon>Ascomycota</taxon>
        <taxon>Pezizomycotina</taxon>
        <taxon>Sordariomycetes</taxon>
        <taxon>Sordariomycetidae</taxon>
        <taxon>Ophiostomatales</taxon>
        <taxon>Ophiostomataceae</taxon>
        <taxon>Sporothrix</taxon>
    </lineage>
</organism>
<evidence type="ECO:0000313" key="7">
    <source>
        <dbReference type="EMBL" id="KIH87311.1"/>
    </source>
</evidence>
<dbReference type="GeneID" id="63677798"/>
<sequence>MPRKVAPVSHNPPCPEDAFHVDDIRVFGLAAYKAVVAQQDIIQTGREACNTILSSVLPRDVAPTVTNFLLSGARGLTKKDKAILYNCTALRRVERQWGIEDIGRYGWHRHGKTFCDSLRTLSKQLAWTEAAPLVRRVMFDGDVGQHGAKALDLSLQLCHVETIRQNPASITPLAGIADLPPEQQDNFELDRHGFLQRSVAGQRRWLQNEALRFRVRLDDQSVAHVAADGALSEVAVNVFLQHLTRHAKADAKVLFRRAAAGKDDLSGVLTISDTERRFFDSVAAPFRCHGWWYVAVWPDVRRAQRTVLALSQNAPRRPLQCPTETDVLVLPDAAHDKFASNFLVFPCLRAVVAGLARFNGAIQRHQICCSTDVPTVVAEVKEIVAASILRSRQDKARVEHDAAAKQTRDAAEAPARLDSGSSTRDNHLELLKGLPAQHDLKTLDDGQLLNDAIVNFGLYTIGKRHPNNTFFFNSFLITNWQLQRGKVQGQPSCAKWTKGTDLTSYDCIVVPIHDPDRVHWLGAILWRNTPKASTKKNADCAFKLTILDSLGANASGHDAYRAAVKACLAPIRIIDQPAARVPQQTNAWSCGDHLLRNIDSALRSLREFTRAVAKGASLEWEREMDEKNQRATLKKAAEETLKENPDETLKAGDAATESTNTTRSGASASCADLSVVLDTTSTGGISGTAADEAVCQEASVAEIVDGLRDTRFLALARRLFTAYQSSSLSKAYDIEAIIQSAESSPPTQSTPSTSVPVTPTAAAVAAGQNKRRAPETFLAPQRGPKRLVAEPSPGAAARSASLPPQSSVGISGLPSPPPSDSWRPSTNTDHCLPALGVDGSSTGTCRTQATLHLPFDPVHESSGGAKSATSERSTTDTPTPCPSWNIDVSLTDYDVDIANNHQYLCYKRPPLPSLVIYEEAVRFLKEGGGGGGGATTGWIHKILSEVPTVCNCPKELYEMSKCIDRGQQLVEAGQEFLPDSGSIGEHIYMRTQEAGRANVFADDAWRWEQAVIGIPKRGPFLFGCTFPRDGLSLRVLQEWDGIGTVYLAPRHDGHVLFMVSISREPGYTLALSLLVVN</sequence>
<dbReference type="GO" id="GO:0008234">
    <property type="term" value="F:cysteine-type peptidase activity"/>
    <property type="evidence" value="ECO:0007669"/>
    <property type="project" value="UniProtKB-KW"/>
</dbReference>
<name>A0A0C2IDF7_9PEZI</name>
<evidence type="ECO:0000256" key="2">
    <source>
        <dbReference type="ARBA" id="ARBA00022670"/>
    </source>
</evidence>
<dbReference type="SUPFAM" id="SSF54001">
    <property type="entry name" value="Cysteine proteinases"/>
    <property type="match status" value="1"/>
</dbReference>
<dbReference type="InterPro" id="IPR003653">
    <property type="entry name" value="Peptidase_C48_C"/>
</dbReference>
<feature type="compositionally biased region" description="Polar residues" evidence="5">
    <location>
        <begin position="867"/>
        <end position="878"/>
    </location>
</feature>
<feature type="compositionally biased region" description="Basic and acidic residues" evidence="5">
    <location>
        <begin position="401"/>
        <end position="411"/>
    </location>
</feature>
<feature type="region of interest" description="Disordered" evidence="5">
    <location>
        <begin position="623"/>
        <end position="665"/>
    </location>
</feature>
<feature type="domain" description="Ubiquitin-like protease family profile" evidence="6">
    <location>
        <begin position="433"/>
        <end position="601"/>
    </location>
</feature>
<feature type="region of interest" description="Disordered" evidence="5">
    <location>
        <begin position="766"/>
        <end position="835"/>
    </location>
</feature>
<dbReference type="Gene3D" id="3.40.395.10">
    <property type="entry name" value="Adenoviral Proteinase, Chain A"/>
    <property type="match status" value="1"/>
</dbReference>
<dbReference type="PROSITE" id="PS50600">
    <property type="entry name" value="ULP_PROTEASE"/>
    <property type="match status" value="1"/>
</dbReference>
<evidence type="ECO:0000256" key="1">
    <source>
        <dbReference type="ARBA" id="ARBA00005234"/>
    </source>
</evidence>
<dbReference type="HOGENOM" id="CLU_286697_0_0_1"/>
<keyword evidence="3" id="KW-0378">Hydrolase</keyword>
<dbReference type="PANTHER" id="PTHR46915">
    <property type="entry name" value="UBIQUITIN-LIKE PROTEASE 4-RELATED"/>
    <property type="match status" value="1"/>
</dbReference>
<evidence type="ECO:0000259" key="6">
    <source>
        <dbReference type="PROSITE" id="PS50600"/>
    </source>
</evidence>
<keyword evidence="4" id="KW-0788">Thiol protease</keyword>
<dbReference type="PANTHER" id="PTHR46915:SF2">
    <property type="entry name" value="UBIQUITIN-LIKE PROTEASE 4"/>
    <property type="match status" value="1"/>
</dbReference>
<feature type="compositionally biased region" description="Basic and acidic residues" evidence="5">
    <location>
        <begin position="623"/>
        <end position="650"/>
    </location>
</feature>
<feature type="region of interest" description="Disordered" evidence="5">
    <location>
        <begin position="855"/>
        <end position="880"/>
    </location>
</feature>
<dbReference type="Proteomes" id="UP000031575">
    <property type="component" value="Unassembled WGS sequence"/>
</dbReference>